<feature type="signal peptide" evidence="1">
    <location>
        <begin position="1"/>
        <end position="26"/>
    </location>
</feature>
<dbReference type="EMBL" id="LHPF02000003">
    <property type="protein sequence ID" value="PSC75134.1"/>
    <property type="molecule type" value="Genomic_DNA"/>
</dbReference>
<dbReference type="SUPFAM" id="SSF57184">
    <property type="entry name" value="Growth factor receptor domain"/>
    <property type="match status" value="1"/>
</dbReference>
<reference evidence="2 3" key="1">
    <citation type="journal article" date="2018" name="Plant J.">
        <title>Genome sequences of Chlorella sorokiniana UTEX 1602 and Micractinium conductrix SAG 241.80: implications to maltose excretion by a green alga.</title>
        <authorList>
            <person name="Arriola M.B."/>
            <person name="Velmurugan N."/>
            <person name="Zhang Y."/>
            <person name="Plunkett M.H."/>
            <person name="Hondzo H."/>
            <person name="Barney B.M."/>
        </authorList>
    </citation>
    <scope>NUCLEOTIDE SEQUENCE [LARGE SCALE GENOMIC DNA]</scope>
    <source>
        <strain evidence="2 3">SAG 241.80</strain>
    </source>
</reference>
<accession>A0A2P6VM15</accession>
<keyword evidence="3" id="KW-1185">Reference proteome</keyword>
<sequence length="877" mass="90266">MAAAAHWRGAVLAAVCLLALASGAAAQTCTKGIFKLDLVSSPTNSDLIARCLTSVQVNLYGNCTVSLTPLNAAGNWVPGIWTGAANVANTYENYVECPRDVGTKIRPVDGTGAATSNAAFIRAAIAKAFEGHVYGFDTSGATPVAKHPLSLDAATPIAFQSGLVTLKRAAGAGGNSLVYAVTQRTVVSTQISSSLVAVSLCSQLPTPATMCRDDGSDPQGVGSACPDGSYGITITKADVDPPEVVKVCGLCPAGSHIVTLGQMAACALSGSYELKAYTKCTSWAQAVPTLQFALEVAGDCSMDIKPITDPACADPTLTTGHPYGDIQMRAYYTTPTKIRSLLETGNPSAPMLAIDASGTGSALTMSFWAASLDPTQGGAAQITAATTCTAPTATVVGGQVAGRPTTAIDACPVGSYYKPDEYCYACPVGSYCPGPGGTAQSGPVGPCPPGKCRTLADLPGWELGPGAAPELDQYNPYLGQSACLTCPVVDPPYTSYSGATSCNVKALDKDCIPSRYGGAGMEFDPVSQACQKCPPGTQRDNTLKKCVLCPSPGMPDQESITGVPGRHCLLCPRGSLALSDPQTAATAVDGQITDGATFCDACPPGFVQDADPLKPCIACAATSGPYSYRTGDATPENNVCVKIPAGYKLKLPTAVGVTPAVVANTEIEMCEKGRVSFWKTDALREPTDQYSCIACADLLPTSTYGHTYAPHEGMVACIPCAAGTIPYSTGKWCSAGTPGSQYTESCVTCPDGYYRDAYSKRPKGTDTQHTGNVECDACSQSYYNNQPGTNCDAAPAGTYTNSTGSFVFTPCPKGTFNSDTAGDSCMPCAAGRFSPTLGSKECKTCPAGTYSKAQSSRCLDCRAGYSSPAGSPACNPW</sequence>
<evidence type="ECO:0000313" key="3">
    <source>
        <dbReference type="Proteomes" id="UP000239649"/>
    </source>
</evidence>
<dbReference type="STRING" id="554055.A0A2P6VM15"/>
<keyword evidence="1" id="KW-0732">Signal</keyword>
<protein>
    <submittedName>
        <fullName evidence="2">GCC2 and GCC3 domain containing</fullName>
    </submittedName>
</protein>
<evidence type="ECO:0000313" key="2">
    <source>
        <dbReference type="EMBL" id="PSC75134.1"/>
    </source>
</evidence>
<comment type="caution">
    <text evidence="2">The sequence shown here is derived from an EMBL/GenBank/DDBJ whole genome shotgun (WGS) entry which is preliminary data.</text>
</comment>
<dbReference type="OrthoDB" id="507282at2759"/>
<dbReference type="SMART" id="SM01411">
    <property type="entry name" value="Ephrin_rec_like"/>
    <property type="match status" value="5"/>
</dbReference>
<gene>
    <name evidence="2" type="ORF">C2E20_2036</name>
</gene>
<feature type="chain" id="PRO_5015198899" evidence="1">
    <location>
        <begin position="27"/>
        <end position="877"/>
    </location>
</feature>
<dbReference type="Gene3D" id="2.10.50.10">
    <property type="entry name" value="Tumor Necrosis Factor Receptor, subunit A, domain 2"/>
    <property type="match status" value="1"/>
</dbReference>
<name>A0A2P6VM15_9CHLO</name>
<dbReference type="Proteomes" id="UP000239649">
    <property type="component" value="Unassembled WGS sequence"/>
</dbReference>
<proteinExistence type="predicted"/>
<evidence type="ECO:0000256" key="1">
    <source>
        <dbReference type="SAM" id="SignalP"/>
    </source>
</evidence>
<dbReference type="InterPro" id="IPR009030">
    <property type="entry name" value="Growth_fac_rcpt_cys_sf"/>
</dbReference>
<dbReference type="AlphaFoldDB" id="A0A2P6VM15"/>
<dbReference type="PANTHER" id="PTHR46967:SF2">
    <property type="entry name" value="SUSHI, VON WILLEBRAND FACTOR TYPE A, EGF AND PENTRAXIN DOMAIN-CONTAINING PROTEIN 1-LIKE"/>
    <property type="match status" value="1"/>
</dbReference>
<organism evidence="2 3">
    <name type="scientific">Micractinium conductrix</name>
    <dbReference type="NCBI Taxonomy" id="554055"/>
    <lineage>
        <taxon>Eukaryota</taxon>
        <taxon>Viridiplantae</taxon>
        <taxon>Chlorophyta</taxon>
        <taxon>core chlorophytes</taxon>
        <taxon>Trebouxiophyceae</taxon>
        <taxon>Chlorellales</taxon>
        <taxon>Chlorellaceae</taxon>
        <taxon>Chlorella clade</taxon>
        <taxon>Micractinium</taxon>
    </lineage>
</organism>
<dbReference type="PANTHER" id="PTHR46967">
    <property type="entry name" value="INSULIN-LIKE GROWTH FACTOR BINDING PROTEIN,N-TERMINAL"/>
    <property type="match status" value="1"/>
</dbReference>